<protein>
    <submittedName>
        <fullName evidence="2">Putative zinc finger protein 840</fullName>
    </submittedName>
</protein>
<feature type="non-terminal residue" evidence="2">
    <location>
        <position position="99"/>
    </location>
</feature>
<accession>L8IHR4</accession>
<reference evidence="2 3" key="1">
    <citation type="journal article" date="2012" name="Nat. Genet.">
        <title>The yak genome and adaptation to life at high altitude.</title>
        <authorList>
            <person name="Qiu Q."/>
            <person name="Zhang G."/>
            <person name="Ma T."/>
            <person name="Qian W."/>
            <person name="Wang J."/>
            <person name="Ye Z."/>
            <person name="Cao C."/>
            <person name="Hu Q."/>
            <person name="Kim J."/>
            <person name="Larkin D.M."/>
            <person name="Auvil L."/>
            <person name="Capitanu B."/>
            <person name="Ma J."/>
            <person name="Lewin H.A."/>
            <person name="Qian X."/>
            <person name="Lang Y."/>
            <person name="Zhou R."/>
            <person name="Wang L."/>
            <person name="Wang K."/>
            <person name="Xia J."/>
            <person name="Liao S."/>
            <person name="Pan S."/>
            <person name="Lu X."/>
            <person name="Hou H."/>
            <person name="Wang Y."/>
            <person name="Zang X."/>
            <person name="Yin Y."/>
            <person name="Ma H."/>
            <person name="Zhang J."/>
            <person name="Wang Z."/>
            <person name="Zhang Y."/>
            <person name="Zhang D."/>
            <person name="Yonezawa T."/>
            <person name="Hasegawa M."/>
            <person name="Zhong Y."/>
            <person name="Liu W."/>
            <person name="Zhang Y."/>
            <person name="Huang Z."/>
            <person name="Zhang S."/>
            <person name="Long R."/>
            <person name="Yang H."/>
            <person name="Wang J."/>
            <person name="Lenstra J.A."/>
            <person name="Cooper D.N."/>
            <person name="Wu Y."/>
            <person name="Wang J."/>
            <person name="Shi P."/>
            <person name="Wang J."/>
            <person name="Liu J."/>
        </authorList>
    </citation>
    <scope>NUCLEOTIDE SEQUENCE [LARGE SCALE GENOMIC DNA]</scope>
    <source>
        <strain evidence="3">yakQH1</strain>
    </source>
</reference>
<dbReference type="SMART" id="SM00349">
    <property type="entry name" value="KRAB"/>
    <property type="match status" value="1"/>
</dbReference>
<dbReference type="EMBL" id="JH881215">
    <property type="protein sequence ID" value="ELR55683.1"/>
    <property type="molecule type" value="Genomic_DNA"/>
</dbReference>
<dbReference type="InterPro" id="IPR050169">
    <property type="entry name" value="Krueppel_C2H2_ZnF"/>
</dbReference>
<dbReference type="Pfam" id="PF01352">
    <property type="entry name" value="KRAB"/>
    <property type="match status" value="1"/>
</dbReference>
<dbReference type="InterPro" id="IPR036051">
    <property type="entry name" value="KRAB_dom_sf"/>
</dbReference>
<gene>
    <name evidence="2" type="ORF">M91_07215</name>
</gene>
<dbReference type="PROSITE" id="PS50805">
    <property type="entry name" value="KRAB"/>
    <property type="match status" value="1"/>
</dbReference>
<dbReference type="GO" id="GO:0006355">
    <property type="term" value="P:regulation of DNA-templated transcription"/>
    <property type="evidence" value="ECO:0007669"/>
    <property type="project" value="InterPro"/>
</dbReference>
<evidence type="ECO:0000259" key="1">
    <source>
        <dbReference type="PROSITE" id="PS50805"/>
    </source>
</evidence>
<sequence length="99" mass="11229">LQCFALSTEGGGRKHFLSFLKGISQESVKFRDVAVVFSPDLWAHLSPEERELYRDVMLDTCAQLVLLGRWTYKVEVISSLRQGRDPRMLEGEATSAAWP</sequence>
<feature type="non-terminal residue" evidence="2">
    <location>
        <position position="1"/>
    </location>
</feature>
<dbReference type="PANTHER" id="PTHR23232:SF158">
    <property type="entry name" value="KRAB DOMAIN-CONTAINING PROTEIN 5"/>
    <property type="match status" value="1"/>
</dbReference>
<evidence type="ECO:0000313" key="2">
    <source>
        <dbReference type="EMBL" id="ELR55683.1"/>
    </source>
</evidence>
<dbReference type="CDD" id="cd07765">
    <property type="entry name" value="KRAB_A-box"/>
    <property type="match status" value="1"/>
</dbReference>
<dbReference type="SUPFAM" id="SSF109640">
    <property type="entry name" value="KRAB domain (Kruppel-associated box)"/>
    <property type="match status" value="1"/>
</dbReference>
<dbReference type="InterPro" id="IPR001909">
    <property type="entry name" value="KRAB"/>
</dbReference>
<dbReference type="PANTHER" id="PTHR23232">
    <property type="entry name" value="KRAB DOMAIN C2H2 ZINC FINGER"/>
    <property type="match status" value="1"/>
</dbReference>
<dbReference type="Gene3D" id="6.10.140.140">
    <property type="match status" value="1"/>
</dbReference>
<feature type="domain" description="KRAB" evidence="1">
    <location>
        <begin position="28"/>
        <end position="99"/>
    </location>
</feature>
<proteinExistence type="predicted"/>
<dbReference type="AlphaFoldDB" id="L8IHR4"/>
<name>L8IHR4_9CETA</name>
<organism evidence="2 3">
    <name type="scientific">Bos mutus</name>
    <name type="common">wild yak</name>
    <dbReference type="NCBI Taxonomy" id="72004"/>
    <lineage>
        <taxon>Eukaryota</taxon>
        <taxon>Metazoa</taxon>
        <taxon>Chordata</taxon>
        <taxon>Craniata</taxon>
        <taxon>Vertebrata</taxon>
        <taxon>Euteleostomi</taxon>
        <taxon>Mammalia</taxon>
        <taxon>Eutheria</taxon>
        <taxon>Laurasiatheria</taxon>
        <taxon>Artiodactyla</taxon>
        <taxon>Ruminantia</taxon>
        <taxon>Pecora</taxon>
        <taxon>Bovidae</taxon>
        <taxon>Bovinae</taxon>
        <taxon>Bos</taxon>
    </lineage>
</organism>
<dbReference type="Proteomes" id="UP000011080">
    <property type="component" value="Unassembled WGS sequence"/>
</dbReference>
<evidence type="ECO:0000313" key="3">
    <source>
        <dbReference type="Proteomes" id="UP000011080"/>
    </source>
</evidence>